<dbReference type="Gene3D" id="3.40.50.1100">
    <property type="match status" value="2"/>
</dbReference>
<dbReference type="FunFam" id="3.40.50.1100:FF:000011">
    <property type="entry name" value="Cysteine synthase (o-acetylserine)"/>
    <property type="match status" value="1"/>
</dbReference>
<evidence type="ECO:0000313" key="9">
    <source>
        <dbReference type="Proteomes" id="UP000033411"/>
    </source>
</evidence>
<dbReference type="PANTHER" id="PTHR10314">
    <property type="entry name" value="CYSTATHIONINE BETA-SYNTHASE"/>
    <property type="match status" value="1"/>
</dbReference>
<dbReference type="GO" id="GO:0006535">
    <property type="term" value="P:cysteine biosynthetic process from serine"/>
    <property type="evidence" value="ECO:0007669"/>
    <property type="project" value="InterPro"/>
</dbReference>
<dbReference type="RefSeq" id="WP_046138209.1">
    <property type="nucleotide sequence ID" value="NZ_LANJ01000011.1"/>
</dbReference>
<keyword evidence="5" id="KW-0809">Transit peptide</keyword>
<gene>
    <name evidence="8" type="ORF">WH87_05115</name>
</gene>
<keyword evidence="3" id="KW-0808">Transferase</keyword>
<evidence type="ECO:0000256" key="2">
    <source>
        <dbReference type="ARBA" id="ARBA00022605"/>
    </source>
</evidence>
<accession>A0A0F5QFU0</accession>
<evidence type="ECO:0000256" key="3">
    <source>
        <dbReference type="ARBA" id="ARBA00022679"/>
    </source>
</evidence>
<dbReference type="PATRIC" id="fig|1293439.3.peg.589"/>
<protein>
    <submittedName>
        <fullName evidence="8">Cysteine synthase</fullName>
    </submittedName>
</protein>
<feature type="domain" description="Tryptophan synthase beta chain-like PALP" evidence="7">
    <location>
        <begin position="10"/>
        <end position="306"/>
    </location>
</feature>
<dbReference type="EMBL" id="LANJ01000011">
    <property type="protein sequence ID" value="KKC39563.1"/>
    <property type="molecule type" value="Genomic_DNA"/>
</dbReference>
<evidence type="ECO:0000313" key="8">
    <source>
        <dbReference type="EMBL" id="KKC39563.1"/>
    </source>
</evidence>
<dbReference type="Proteomes" id="UP000033411">
    <property type="component" value="Unassembled WGS sequence"/>
</dbReference>
<name>A0A0F5QFU0_9HYPH</name>
<dbReference type="InterPro" id="IPR001216">
    <property type="entry name" value="P-phosphate_BS"/>
</dbReference>
<proteinExistence type="predicted"/>
<sequence length="347" mass="36916">MAKHQDLISAIGNTPLIRLNRVSEMTGSEIWGKAEFLNPGQSVKDRAALFIIHDAVKSGALKPGGTIVEGTAGNTGIGLTLVANSLGFKSVIVIPDTQSQEKKDALRLYGAEVIEVPAKPYKDPNNYIKISGRLAEKLNRELPGGAIWANQFDNVSNRRAHIETTGPEIWQQTGGRIDGFICSVGSGGTLAGVAQALKSRNSDVKIGLADPEGASLYSYFTTGELKSSGNSITEGIGQGRITANLEGLAVDYAYQISDTEALPYVFDLLENEGLCLGGSSAINIAGAVRMAQDLGPGKTIVTILCDYGNRYQSKLFNPAFLHDKGLPVPKWLEGRVPTDISSVIEPS</sequence>
<dbReference type="NCBIfam" id="NF007989">
    <property type="entry name" value="PRK10717.1"/>
    <property type="match status" value="1"/>
</dbReference>
<evidence type="ECO:0000256" key="1">
    <source>
        <dbReference type="ARBA" id="ARBA00001933"/>
    </source>
</evidence>
<evidence type="ECO:0000256" key="6">
    <source>
        <dbReference type="ARBA" id="ARBA00029440"/>
    </source>
</evidence>
<dbReference type="InterPro" id="IPR036052">
    <property type="entry name" value="TrpB-like_PALP_sf"/>
</dbReference>
<comment type="cofactor">
    <cofactor evidence="1">
        <name>pyridoxal 5'-phosphate</name>
        <dbReference type="ChEBI" id="CHEBI:597326"/>
    </cofactor>
</comment>
<evidence type="ECO:0000256" key="5">
    <source>
        <dbReference type="ARBA" id="ARBA00022946"/>
    </source>
</evidence>
<keyword evidence="9" id="KW-1185">Reference proteome</keyword>
<evidence type="ECO:0000256" key="4">
    <source>
        <dbReference type="ARBA" id="ARBA00022898"/>
    </source>
</evidence>
<dbReference type="InterPro" id="IPR001926">
    <property type="entry name" value="TrpB-like_PALP"/>
</dbReference>
<dbReference type="STRING" id="1293439.WH87_05115"/>
<dbReference type="InterPro" id="IPR050214">
    <property type="entry name" value="Cys_Synth/Cystath_Beta-Synth"/>
</dbReference>
<comment type="caution">
    <text evidence="8">The sequence shown here is derived from an EMBL/GenBank/DDBJ whole genome shotgun (WGS) entry which is preliminary data.</text>
</comment>
<evidence type="ECO:0000259" key="7">
    <source>
        <dbReference type="Pfam" id="PF00291"/>
    </source>
</evidence>
<dbReference type="AlphaFoldDB" id="A0A0F5QFU0"/>
<keyword evidence="4" id="KW-0663">Pyridoxal phosphate</keyword>
<reference evidence="8 9" key="1">
    <citation type="submission" date="2015-03" db="EMBL/GenBank/DDBJ databases">
        <authorList>
            <person name="Lepp D."/>
            <person name="Hassan Y.I."/>
            <person name="Li X.-Z."/>
            <person name="Zhou T."/>
        </authorList>
    </citation>
    <scope>NUCLEOTIDE SEQUENCE [LARGE SCALE GENOMIC DNA]</scope>
    <source>
        <strain evidence="8 9">E84</strain>
    </source>
</reference>
<dbReference type="OrthoDB" id="9805733at2"/>
<comment type="pathway">
    <text evidence="6">Amino-acid biosynthesis.</text>
</comment>
<dbReference type="PROSITE" id="PS00901">
    <property type="entry name" value="CYS_SYNTHASE"/>
    <property type="match status" value="1"/>
</dbReference>
<dbReference type="SUPFAM" id="SSF53686">
    <property type="entry name" value="Tryptophan synthase beta subunit-like PLP-dependent enzymes"/>
    <property type="match status" value="1"/>
</dbReference>
<keyword evidence="2" id="KW-0028">Amino-acid biosynthesis</keyword>
<dbReference type="CDD" id="cd01561">
    <property type="entry name" value="CBS_like"/>
    <property type="match status" value="1"/>
</dbReference>
<dbReference type="Pfam" id="PF00291">
    <property type="entry name" value="PALP"/>
    <property type="match status" value="1"/>
</dbReference>
<organism evidence="8 9">
    <name type="scientific">Devosia epidermidihirudinis</name>
    <dbReference type="NCBI Taxonomy" id="1293439"/>
    <lineage>
        <taxon>Bacteria</taxon>
        <taxon>Pseudomonadati</taxon>
        <taxon>Pseudomonadota</taxon>
        <taxon>Alphaproteobacteria</taxon>
        <taxon>Hyphomicrobiales</taxon>
        <taxon>Devosiaceae</taxon>
        <taxon>Devosia</taxon>
    </lineage>
</organism>
<dbReference type="GO" id="GO:0016765">
    <property type="term" value="F:transferase activity, transferring alkyl or aryl (other than methyl) groups"/>
    <property type="evidence" value="ECO:0007669"/>
    <property type="project" value="UniProtKB-ARBA"/>
</dbReference>